<keyword evidence="1" id="KW-0472">Membrane</keyword>
<feature type="transmembrane region" description="Helical" evidence="1">
    <location>
        <begin position="30"/>
        <end position="55"/>
    </location>
</feature>
<gene>
    <name evidence="2" type="ORF">GSOID_T00008777001</name>
</gene>
<organism evidence="2">
    <name type="scientific">Oikopleura dioica</name>
    <name type="common">Tunicate</name>
    <dbReference type="NCBI Taxonomy" id="34765"/>
    <lineage>
        <taxon>Eukaryota</taxon>
        <taxon>Metazoa</taxon>
        <taxon>Chordata</taxon>
        <taxon>Tunicata</taxon>
        <taxon>Appendicularia</taxon>
        <taxon>Copelata</taxon>
        <taxon>Oikopleuridae</taxon>
        <taxon>Oikopleura</taxon>
    </lineage>
</organism>
<sequence length="68" mass="8022">MGSKGYKKSYGKAAYKNKLQTSYLTDIKDFMWLLMQNLDVLMSALMLVLVFYIFVRRKFSNWKPGKKS</sequence>
<dbReference type="EMBL" id="FN653017">
    <property type="protein sequence ID" value="CBY21026.1"/>
    <property type="molecule type" value="Genomic_DNA"/>
</dbReference>
<keyword evidence="1" id="KW-1133">Transmembrane helix</keyword>
<name>E4WV73_OIKDI</name>
<evidence type="ECO:0000313" key="2">
    <source>
        <dbReference type="EMBL" id="CBY21026.1"/>
    </source>
</evidence>
<protein>
    <submittedName>
        <fullName evidence="2">Uncharacterized protein</fullName>
    </submittedName>
</protein>
<evidence type="ECO:0000256" key="1">
    <source>
        <dbReference type="SAM" id="Phobius"/>
    </source>
</evidence>
<dbReference type="Proteomes" id="UP000001307">
    <property type="component" value="Unassembled WGS sequence"/>
</dbReference>
<evidence type="ECO:0000313" key="3">
    <source>
        <dbReference type="Proteomes" id="UP000001307"/>
    </source>
</evidence>
<dbReference type="AlphaFoldDB" id="E4WV73"/>
<keyword evidence="1" id="KW-0812">Transmembrane</keyword>
<dbReference type="InParanoid" id="E4WV73"/>
<accession>E4WV73</accession>
<proteinExistence type="predicted"/>
<reference evidence="2" key="1">
    <citation type="journal article" date="2010" name="Science">
        <title>Plasticity of animal genome architecture unmasked by rapid evolution of a pelagic tunicate.</title>
        <authorList>
            <person name="Denoeud F."/>
            <person name="Henriet S."/>
            <person name="Mungpakdee S."/>
            <person name="Aury J.M."/>
            <person name="Da Silva C."/>
            <person name="Brinkmann H."/>
            <person name="Mikhaleva J."/>
            <person name="Olsen L.C."/>
            <person name="Jubin C."/>
            <person name="Canestro C."/>
            <person name="Bouquet J.M."/>
            <person name="Danks G."/>
            <person name="Poulain J."/>
            <person name="Campsteijn C."/>
            <person name="Adamski M."/>
            <person name="Cross I."/>
            <person name="Yadetie F."/>
            <person name="Muffato M."/>
            <person name="Louis A."/>
            <person name="Butcher S."/>
            <person name="Tsagkogeorga G."/>
            <person name="Konrad A."/>
            <person name="Singh S."/>
            <person name="Jensen M.F."/>
            <person name="Cong E.H."/>
            <person name="Eikeseth-Otteraa H."/>
            <person name="Noel B."/>
            <person name="Anthouard V."/>
            <person name="Porcel B.M."/>
            <person name="Kachouri-Lafond R."/>
            <person name="Nishino A."/>
            <person name="Ugolini M."/>
            <person name="Chourrout P."/>
            <person name="Nishida H."/>
            <person name="Aasland R."/>
            <person name="Huzurbazar S."/>
            <person name="Westhof E."/>
            <person name="Delsuc F."/>
            <person name="Lehrach H."/>
            <person name="Reinhardt R."/>
            <person name="Weissenbach J."/>
            <person name="Roy S.W."/>
            <person name="Artiguenave F."/>
            <person name="Postlethwait J.H."/>
            <person name="Manak J.R."/>
            <person name="Thompson E.M."/>
            <person name="Jaillon O."/>
            <person name="Du Pasquier L."/>
            <person name="Boudinot P."/>
            <person name="Liberles D.A."/>
            <person name="Volff J.N."/>
            <person name="Philippe H."/>
            <person name="Lenhard B."/>
            <person name="Roest Crollius H."/>
            <person name="Wincker P."/>
            <person name="Chourrout D."/>
        </authorList>
    </citation>
    <scope>NUCLEOTIDE SEQUENCE [LARGE SCALE GENOMIC DNA]</scope>
</reference>
<dbReference type="OrthoDB" id="10352003at2759"/>
<keyword evidence="3" id="KW-1185">Reference proteome</keyword>